<protein>
    <submittedName>
        <fullName evidence="1">Uncharacterized protein</fullName>
    </submittedName>
</protein>
<accession>A0A6J7WU47</accession>
<organism evidence="1">
    <name type="scientific">uncultured Caudovirales phage</name>
    <dbReference type="NCBI Taxonomy" id="2100421"/>
    <lineage>
        <taxon>Viruses</taxon>
        <taxon>Duplodnaviria</taxon>
        <taxon>Heunggongvirae</taxon>
        <taxon>Uroviricota</taxon>
        <taxon>Caudoviricetes</taxon>
        <taxon>Peduoviridae</taxon>
        <taxon>Maltschvirus</taxon>
        <taxon>Maltschvirus maltsch</taxon>
    </lineage>
</organism>
<dbReference type="EMBL" id="LR798293">
    <property type="protein sequence ID" value="CAB5221257.1"/>
    <property type="molecule type" value="Genomic_DNA"/>
</dbReference>
<reference evidence="1" key="1">
    <citation type="submission" date="2020-05" db="EMBL/GenBank/DDBJ databases">
        <authorList>
            <person name="Chiriac C."/>
            <person name="Salcher M."/>
            <person name="Ghai R."/>
            <person name="Kavagutti S V."/>
        </authorList>
    </citation>
    <scope>NUCLEOTIDE SEQUENCE</scope>
</reference>
<evidence type="ECO:0000313" key="1">
    <source>
        <dbReference type="EMBL" id="CAB5221257.1"/>
    </source>
</evidence>
<proteinExistence type="predicted"/>
<name>A0A6J7WU47_9CAUD</name>
<gene>
    <name evidence="1" type="ORF">UFOVP240_118</name>
</gene>
<sequence length="279" mass="29927">MTYLFKPDDGEIKNDIGNPIPVSKNTTANSTTNPLAVEWVYGSGATLIPWEVQVARGKISGVTGLSISGYNADVGTNFIPLWHANTSYTYLTTATQLTVWSDSASDTNVSVLISGLDANYAPITETVVLTNGLTGVQTTQSFLRVNNISLTRVPMNVGVIHCGNNGKSTVLCAIEAGAGRSQQTIYTVPAGYTFYLTQSNWYTNNTGNNTGLYRSWTQSPTGLIGIILIFPFPVNYNSLKVVPRPYTEKTDIQWQVSSASGTSKIGGQIEGHLIANSVA</sequence>